<dbReference type="InterPro" id="IPR036237">
    <property type="entry name" value="Xyl_isomerase-like_sf"/>
</dbReference>
<dbReference type="Gene3D" id="3.20.20.150">
    <property type="entry name" value="Divalent-metal-dependent TIM barrel enzymes"/>
    <property type="match status" value="1"/>
</dbReference>
<proteinExistence type="predicted"/>
<dbReference type="AlphaFoldDB" id="A0A837RAU7"/>
<accession>A0A837RAU7</accession>
<evidence type="ECO:0000313" key="2">
    <source>
        <dbReference type="EMBL" id="KRK24389.1"/>
    </source>
</evidence>
<dbReference type="EMBL" id="AZCU01000010">
    <property type="protein sequence ID" value="KRK24389.1"/>
    <property type="molecule type" value="Genomic_DNA"/>
</dbReference>
<sequence>MQMTQLALRRRPGKVQLGLKASQTPAQLMNRLQYRPQVFEFFTSEADFDSAAFAALKAAVLFVKENVTEQIVIHHPMSYHGVHLDQLLDPQREAEAYQFLHDSTAALLGLATELDVKVLVHGGYGSDSVPLINEYESLSVARDVVFERLDELVRQGSGHVMIENGVTASFMYGDPQLDELIIQHHYPLVCDLSHVFIALHGDMDLTMLALKRLAPLIQHYHLVDSMGQRHDSLPLGQGLIDWQRVLPVLNPRATMIYEVPDETDATCGNMLSSYHYLRALEVRSLEGSPIK</sequence>
<dbReference type="Proteomes" id="UP000051020">
    <property type="component" value="Unassembled WGS sequence"/>
</dbReference>
<evidence type="ECO:0000313" key="3">
    <source>
        <dbReference type="Proteomes" id="UP000051020"/>
    </source>
</evidence>
<protein>
    <recommendedName>
        <fullName evidence="1">Xylose isomerase-like TIM barrel domain-containing protein</fullName>
    </recommendedName>
</protein>
<dbReference type="Pfam" id="PF01261">
    <property type="entry name" value="AP_endonuc_2"/>
    <property type="match status" value="1"/>
</dbReference>
<dbReference type="SUPFAM" id="SSF51658">
    <property type="entry name" value="Xylose isomerase-like"/>
    <property type="match status" value="1"/>
</dbReference>
<dbReference type="InterPro" id="IPR013022">
    <property type="entry name" value="Xyl_isomerase-like_TIM-brl"/>
</dbReference>
<gene>
    <name evidence="2" type="ORF">FD24_GL000306</name>
</gene>
<organism evidence="2 3">
    <name type="scientific">Lactiplantibacillus pentosus DSM 20314</name>
    <dbReference type="NCBI Taxonomy" id="1423791"/>
    <lineage>
        <taxon>Bacteria</taxon>
        <taxon>Bacillati</taxon>
        <taxon>Bacillota</taxon>
        <taxon>Bacilli</taxon>
        <taxon>Lactobacillales</taxon>
        <taxon>Lactobacillaceae</taxon>
        <taxon>Lactiplantibacillus</taxon>
    </lineage>
</organism>
<reference evidence="2 3" key="1">
    <citation type="journal article" date="2015" name="Genome Announc.">
        <title>Expanding the biotechnology potential of lactobacilli through comparative genomics of 213 strains and associated genera.</title>
        <authorList>
            <person name="Sun Z."/>
            <person name="Harris H.M."/>
            <person name="McCann A."/>
            <person name="Guo C."/>
            <person name="Argimon S."/>
            <person name="Zhang W."/>
            <person name="Yang X."/>
            <person name="Jeffery I.B."/>
            <person name="Cooney J.C."/>
            <person name="Kagawa T.F."/>
            <person name="Liu W."/>
            <person name="Song Y."/>
            <person name="Salvetti E."/>
            <person name="Wrobel A."/>
            <person name="Rasinkangas P."/>
            <person name="Parkhill J."/>
            <person name="Rea M.C."/>
            <person name="O'Sullivan O."/>
            <person name="Ritari J."/>
            <person name="Douillard F.P."/>
            <person name="Paul Ross R."/>
            <person name="Yang R."/>
            <person name="Briner A.E."/>
            <person name="Felis G.E."/>
            <person name="de Vos W.M."/>
            <person name="Barrangou R."/>
            <person name="Klaenhammer T.R."/>
            <person name="Caufield P.W."/>
            <person name="Cui Y."/>
            <person name="Zhang H."/>
            <person name="O'Toole P.W."/>
        </authorList>
    </citation>
    <scope>NUCLEOTIDE SEQUENCE [LARGE SCALE GENOMIC DNA]</scope>
    <source>
        <strain evidence="2 3">DSM 20314</strain>
    </source>
</reference>
<comment type="caution">
    <text evidence="2">The sequence shown here is derived from an EMBL/GenBank/DDBJ whole genome shotgun (WGS) entry which is preliminary data.</text>
</comment>
<evidence type="ECO:0000259" key="1">
    <source>
        <dbReference type="Pfam" id="PF01261"/>
    </source>
</evidence>
<feature type="domain" description="Xylose isomerase-like TIM barrel" evidence="1">
    <location>
        <begin position="94"/>
        <end position="261"/>
    </location>
</feature>
<name>A0A837RAU7_LACPE</name>